<dbReference type="PANTHER" id="PTHR32328:SF0">
    <property type="entry name" value="L-SERYL-TRNA(SEC) SELENIUM TRANSFERASE"/>
    <property type="match status" value="1"/>
</dbReference>
<dbReference type="Pfam" id="PF03841">
    <property type="entry name" value="SelA"/>
    <property type="match status" value="1"/>
</dbReference>
<keyword evidence="6 8" id="KW-0711">Selenium</keyword>
<comment type="pathway">
    <text evidence="8">Aminoacyl-tRNA biosynthesis; selenocysteinyl-tRNA(Sec) biosynthesis; selenocysteinyl-tRNA(Sec) from L-seryl-tRNA(Sec) (bacterial route): step 1/1.</text>
</comment>
<dbReference type="GO" id="GO:0001717">
    <property type="term" value="P:conversion of seryl-tRNAsec to selenocys-tRNAsec"/>
    <property type="evidence" value="ECO:0007669"/>
    <property type="project" value="UniProtKB-UniRule"/>
</dbReference>
<gene>
    <name evidence="8" type="primary">selA</name>
    <name evidence="10" type="ORF">VU01_10025</name>
</gene>
<keyword evidence="4 8" id="KW-0663">Pyridoxal phosphate</keyword>
<dbReference type="InterPro" id="IPR018319">
    <property type="entry name" value="SelA-like"/>
</dbReference>
<dbReference type="NCBIfam" id="TIGR00474">
    <property type="entry name" value="selA"/>
    <property type="match status" value="1"/>
</dbReference>
<evidence type="ECO:0000313" key="10">
    <source>
        <dbReference type="EMBL" id="RWX52534.1"/>
    </source>
</evidence>
<dbReference type="AlphaFoldDB" id="A0A444JHC5"/>
<protein>
    <recommendedName>
        <fullName evidence="8">L-seryl-tRNA(Sec) selenium transferase</fullName>
        <ecNumber evidence="8">2.9.1.1</ecNumber>
    </recommendedName>
    <alternativeName>
        <fullName evidence="8">Selenocysteine synthase</fullName>
        <shortName evidence="8">Sec synthase</shortName>
    </alternativeName>
    <alternativeName>
        <fullName evidence="8">Selenocysteinyl-tRNA(Sec) synthase</fullName>
    </alternativeName>
</protein>
<dbReference type="GO" id="GO:0004125">
    <property type="term" value="F:L-seryl-tRNA(Sec) selenium transferase activity"/>
    <property type="evidence" value="ECO:0007669"/>
    <property type="project" value="UniProtKB-UniRule"/>
</dbReference>
<dbReference type="InterPro" id="IPR004534">
    <property type="entry name" value="SelA_trans"/>
</dbReference>
<dbReference type="EMBL" id="MTKS01000002">
    <property type="protein sequence ID" value="RWX52534.1"/>
    <property type="molecule type" value="Genomic_DNA"/>
</dbReference>
<dbReference type="GO" id="GO:0005737">
    <property type="term" value="C:cytoplasm"/>
    <property type="evidence" value="ECO:0007669"/>
    <property type="project" value="UniProtKB-SubCell"/>
</dbReference>
<evidence type="ECO:0000256" key="6">
    <source>
        <dbReference type="ARBA" id="ARBA00023266"/>
    </source>
</evidence>
<evidence type="ECO:0000256" key="4">
    <source>
        <dbReference type="ARBA" id="ARBA00022898"/>
    </source>
</evidence>
<dbReference type="InterPro" id="IPR015424">
    <property type="entry name" value="PyrdxlP-dep_Trfase"/>
</dbReference>
<comment type="catalytic activity">
    <reaction evidence="8">
        <text>L-seryl-tRNA(Sec) + selenophosphate + H(+) = L-selenocysteinyl-tRNA(Sec) + phosphate</text>
        <dbReference type="Rhea" id="RHEA:22728"/>
        <dbReference type="Rhea" id="RHEA-COMP:9742"/>
        <dbReference type="Rhea" id="RHEA-COMP:9743"/>
        <dbReference type="ChEBI" id="CHEBI:15378"/>
        <dbReference type="ChEBI" id="CHEBI:16144"/>
        <dbReference type="ChEBI" id="CHEBI:43474"/>
        <dbReference type="ChEBI" id="CHEBI:78533"/>
        <dbReference type="ChEBI" id="CHEBI:78573"/>
        <dbReference type="EC" id="2.9.1.1"/>
    </reaction>
</comment>
<dbReference type="Proteomes" id="UP000288892">
    <property type="component" value="Unassembled WGS sequence"/>
</dbReference>
<sequence>MTHMQNILRLIPSVDDFLLALLQNSEFENIPLMLLKKGVRVVLDNQRRRVLEGHKVEPSDLELSVLLEKIQLKIRELDQPAFRRVINGTGVIIHTNLGRSVLPGDVLSQLSETSGNYSNLEFDLATGKRGSRYSLVEELLCELTGAEAALVVNNNAAAVLIALDTLAREKEVIVSRGQLVEIGGSFRIPDVMARSGAELIEIGATNRTHLKDYRNAITPNTGLLLKVHTSNYCIIGFTSEVSNKELAGLGKKHRIPVMEDLGSGCLIDLSPYGLKKEPTVQEAVASGMDVITFSGDKLLGGPQAGIILGSRDIIEHIKKNPLNRALRIDKFTLSALESTLRLYQEPQTVFERIPTLNMISTPIEVIQHKAEQLAEVLEKGISTCCTVQIAEVMSRVGGGAMPEQNLPSKAVVLRPLSMKINHLEEKLRKLDIPVIGRVENDRLLLDMRTVRSDELHLITKGLRQALA</sequence>
<evidence type="ECO:0000313" key="11">
    <source>
        <dbReference type="Proteomes" id="UP000288892"/>
    </source>
</evidence>
<dbReference type="UniPathway" id="UPA00906">
    <property type="reaction ID" value="UER00896"/>
</dbReference>
<keyword evidence="5 8" id="KW-0648">Protein biosynthesis</keyword>
<dbReference type="InterPro" id="IPR015421">
    <property type="entry name" value="PyrdxlP-dep_Trfase_major"/>
</dbReference>
<evidence type="ECO:0000256" key="5">
    <source>
        <dbReference type="ARBA" id="ARBA00022917"/>
    </source>
</evidence>
<evidence type="ECO:0000256" key="7">
    <source>
        <dbReference type="ARBA" id="ARBA00044507"/>
    </source>
</evidence>
<dbReference type="GO" id="GO:0001514">
    <property type="term" value="P:selenocysteine incorporation"/>
    <property type="evidence" value="ECO:0007669"/>
    <property type="project" value="UniProtKB-UniRule"/>
</dbReference>
<keyword evidence="11" id="KW-1185">Reference proteome</keyword>
<evidence type="ECO:0000256" key="8">
    <source>
        <dbReference type="HAMAP-Rule" id="MF_00423"/>
    </source>
</evidence>
<comment type="cofactor">
    <cofactor evidence="1 8 9">
        <name>pyridoxal 5'-phosphate</name>
        <dbReference type="ChEBI" id="CHEBI:597326"/>
    </cofactor>
</comment>
<feature type="modified residue" description="N6-(pyridoxal phosphate)lysine" evidence="8 9">
    <location>
        <position position="297"/>
    </location>
</feature>
<evidence type="ECO:0000256" key="9">
    <source>
        <dbReference type="PIRSR" id="PIRSR618319-50"/>
    </source>
</evidence>
<comment type="subcellular location">
    <subcellularLocation>
        <location evidence="8">Cytoplasm</location>
    </subcellularLocation>
</comment>
<comment type="similarity">
    <text evidence="7 8">Belongs to the SelA family.</text>
</comment>
<comment type="caution">
    <text evidence="10">The sequence shown here is derived from an EMBL/GenBank/DDBJ whole genome shotgun (WGS) entry which is preliminary data.</text>
</comment>
<dbReference type="Gene3D" id="3.90.1150.180">
    <property type="match status" value="1"/>
</dbReference>
<evidence type="ECO:0000256" key="3">
    <source>
        <dbReference type="ARBA" id="ARBA00022679"/>
    </source>
</evidence>
<reference evidence="10 11" key="1">
    <citation type="submission" date="2017-01" db="EMBL/GenBank/DDBJ databases">
        <title>The cable genome- insights into the physiology and evolution of filamentous bacteria capable of sulfide oxidation via long distance electron transfer.</title>
        <authorList>
            <person name="Schreiber L."/>
            <person name="Bjerg J.T."/>
            <person name="Boggild A."/>
            <person name="Van De Vossenberg J."/>
            <person name="Meysman F."/>
            <person name="Nielsen L.P."/>
            <person name="Schramm A."/>
            <person name="Kjeldsen K.U."/>
        </authorList>
    </citation>
    <scope>NUCLEOTIDE SEQUENCE [LARGE SCALE GENOMIC DNA]</scope>
    <source>
        <strain evidence="10">A5</strain>
    </source>
</reference>
<evidence type="ECO:0000256" key="1">
    <source>
        <dbReference type="ARBA" id="ARBA00001933"/>
    </source>
</evidence>
<accession>A0A444JHC5</accession>
<keyword evidence="3 8" id="KW-0808">Transferase</keyword>
<dbReference type="HAMAP" id="MF_00423">
    <property type="entry name" value="SelA"/>
    <property type="match status" value="1"/>
</dbReference>
<dbReference type="SUPFAM" id="SSF53383">
    <property type="entry name" value="PLP-dependent transferases"/>
    <property type="match status" value="1"/>
</dbReference>
<evidence type="ECO:0000256" key="2">
    <source>
        <dbReference type="ARBA" id="ARBA00022490"/>
    </source>
</evidence>
<proteinExistence type="inferred from homology"/>
<dbReference type="Gene3D" id="3.40.640.10">
    <property type="entry name" value="Type I PLP-dependent aspartate aminotransferase-like (Major domain)"/>
    <property type="match status" value="1"/>
</dbReference>
<keyword evidence="2 8" id="KW-0963">Cytoplasm</keyword>
<comment type="function">
    <text evidence="8">Converts seryl-tRNA(Sec) to selenocysteinyl-tRNA(Sec) required for selenoprotein biosynthesis.</text>
</comment>
<name>A0A444JHC5_9BACT</name>
<dbReference type="PANTHER" id="PTHR32328">
    <property type="entry name" value="L-SERYL-TRNA(SEC) SELENIUM TRANSFERASE"/>
    <property type="match status" value="1"/>
</dbReference>
<organism evidence="10 11">
    <name type="scientific">Candidatus Electrothrix marina</name>
    <dbReference type="NCBI Taxonomy" id="1859130"/>
    <lineage>
        <taxon>Bacteria</taxon>
        <taxon>Pseudomonadati</taxon>
        <taxon>Thermodesulfobacteriota</taxon>
        <taxon>Desulfobulbia</taxon>
        <taxon>Desulfobulbales</taxon>
        <taxon>Desulfobulbaceae</taxon>
        <taxon>Candidatus Electrothrix</taxon>
    </lineage>
</organism>
<dbReference type="EC" id="2.9.1.1" evidence="8"/>